<evidence type="ECO:0000313" key="4">
    <source>
        <dbReference type="EMBL" id="CAB1277292.1"/>
    </source>
</evidence>
<dbReference type="AlphaFoldDB" id="A0A7G1QBI7"/>
<evidence type="ECO:0000313" key="5">
    <source>
        <dbReference type="Proteomes" id="UP000516072"/>
    </source>
</evidence>
<protein>
    <submittedName>
        <fullName evidence="4">Uncharacterized protein</fullName>
    </submittedName>
</protein>
<dbReference type="PANTHER" id="PTHR43022:SF1">
    <property type="entry name" value="PROTEIN SMF"/>
    <property type="match status" value="1"/>
</dbReference>
<dbReference type="InterPro" id="IPR036388">
    <property type="entry name" value="WH-like_DNA-bd_sf"/>
</dbReference>
<sequence length="376" mass="41108">MAVDLTQELAYWLALYRTPGIGNKNFSYILEKYSTPATVFSNLDKLSDLSAKILHSLHKPDWEGVTRDLEWVEQQPNRYILTLADKDYPPLLKEIADPPPVLFIEGNPELLSLPQLGIVGSRNPSPNGKETAHQFAYSLSRSGLLISSGLAVGIDTAAHQGSLASNLPTIAIVGTGLDRVYPARNRDLAQKIRENGALISEFSIGTPPLAQNFPRRNRIISGLSLGILVIEAATQSGSLITARLAAEQGREVFAIPGSIHNPLSKGCHQLIREGAKLVETAQDIIDEVKSLVGFIAANNQSYLDSSNNENLQNIESEYRNVLNNLGYDPLPIDVLVERCQLTVEELSSILLMLELQGFITALPGGCYIRCDRGDQL</sequence>
<dbReference type="KEGG" id="ntg:NSCAC_1597"/>
<keyword evidence="5" id="KW-1185">Reference proteome</keyword>
<evidence type="ECO:0000256" key="1">
    <source>
        <dbReference type="ARBA" id="ARBA00006525"/>
    </source>
</evidence>
<proteinExistence type="inferred from homology"/>
<dbReference type="Proteomes" id="UP000516072">
    <property type="component" value="Chromosome"/>
</dbReference>
<dbReference type="PANTHER" id="PTHR43022">
    <property type="entry name" value="PROTEIN SMF"/>
    <property type="match status" value="1"/>
</dbReference>
<accession>A0A7G1QBI7</accession>
<organism evidence="4 5">
    <name type="scientific">Candidatus Nitrosacidococcus tergens</name>
    <dbReference type="NCBI Taxonomy" id="553981"/>
    <lineage>
        <taxon>Bacteria</taxon>
        <taxon>Pseudomonadati</taxon>
        <taxon>Pseudomonadota</taxon>
        <taxon>Gammaproteobacteria</taxon>
        <taxon>Chromatiales</taxon>
        <taxon>Chromatiaceae</taxon>
        <taxon>Candidatus Nitrosacidococcus</taxon>
    </lineage>
</organism>
<gene>
    <name evidence="4" type="primary">smf</name>
    <name evidence="4" type="ORF">NSCAC_1597</name>
</gene>
<evidence type="ECO:0000259" key="2">
    <source>
        <dbReference type="Pfam" id="PF02481"/>
    </source>
</evidence>
<dbReference type="GO" id="GO:0009294">
    <property type="term" value="P:DNA-mediated transformation"/>
    <property type="evidence" value="ECO:0007669"/>
    <property type="project" value="InterPro"/>
</dbReference>
<feature type="domain" description="DprA winged helix" evidence="3">
    <location>
        <begin position="314"/>
        <end position="365"/>
    </location>
</feature>
<dbReference type="RefSeq" id="WP_197744255.1">
    <property type="nucleotide sequence ID" value="NZ_LR778175.1"/>
</dbReference>
<dbReference type="SUPFAM" id="SSF102405">
    <property type="entry name" value="MCP/YpsA-like"/>
    <property type="match status" value="1"/>
</dbReference>
<dbReference type="InterPro" id="IPR003488">
    <property type="entry name" value="DprA"/>
</dbReference>
<dbReference type="NCBIfam" id="TIGR00732">
    <property type="entry name" value="dprA"/>
    <property type="match status" value="1"/>
</dbReference>
<comment type="similarity">
    <text evidence="1">Belongs to the DprA/Smf family.</text>
</comment>
<dbReference type="InterPro" id="IPR057666">
    <property type="entry name" value="DrpA_SLOG"/>
</dbReference>
<dbReference type="Pfam" id="PF02481">
    <property type="entry name" value="DNA_processg_A"/>
    <property type="match status" value="1"/>
</dbReference>
<name>A0A7G1QBI7_9GAMM</name>
<dbReference type="InterPro" id="IPR041614">
    <property type="entry name" value="DprA_WH"/>
</dbReference>
<dbReference type="EMBL" id="LR778175">
    <property type="protein sequence ID" value="CAB1277292.1"/>
    <property type="molecule type" value="Genomic_DNA"/>
</dbReference>
<reference evidence="4 5" key="1">
    <citation type="submission" date="2020-03" db="EMBL/GenBank/DDBJ databases">
        <authorList>
            <person name="Picone N."/>
        </authorList>
    </citation>
    <scope>NUCLEOTIDE SEQUENCE [LARGE SCALE GENOMIC DNA]</scope>
    <source>
        <strain evidence="4">NSCAC1</strain>
    </source>
</reference>
<feature type="domain" description="Smf/DprA SLOG" evidence="2">
    <location>
        <begin position="80"/>
        <end position="288"/>
    </location>
</feature>
<dbReference type="Gene3D" id="1.10.10.10">
    <property type="entry name" value="Winged helix-like DNA-binding domain superfamily/Winged helix DNA-binding domain"/>
    <property type="match status" value="1"/>
</dbReference>
<evidence type="ECO:0000259" key="3">
    <source>
        <dbReference type="Pfam" id="PF17782"/>
    </source>
</evidence>
<dbReference type="Pfam" id="PF17782">
    <property type="entry name" value="WHD_DprA"/>
    <property type="match status" value="1"/>
</dbReference>
<dbReference type="Gene3D" id="3.40.50.450">
    <property type="match status" value="1"/>
</dbReference>